<feature type="region of interest" description="Disordered" evidence="1">
    <location>
        <begin position="159"/>
        <end position="179"/>
    </location>
</feature>
<keyword evidence="3" id="KW-1185">Reference proteome</keyword>
<name>A0AAD3YEY7_9TREE</name>
<sequence length="473" mass="51728">MPVNILSESFADISNSKLVLCALAGITAYGIKVATGGRKSIWEREWTGKLIMVVAPPEPTTFALLHTLLHLPSPPQILYLPPLPSPLPSSLLTILHTLKIGTTNPAAQLHCEPLPPTVTGVRDFVRKWSSPHKGTTGEEGRRVDAIVLGGAWECSTTPYDENERDSLLKEGDRKDEDGVEGKTWTVHQHHLHLITSLLPSLLKAPGERDIRIISLVSPAYPAAIPRLEKQLADLSTDSPSSSTGKEPGPLERAGANGLTTFFMNAHFRLILDALATSSYAQKVAPDPSKPVPQEMKKVEVTSNIKALSVVMPWARDEVVRPILGVWGWGWLWLLIYPFVLLFTPGPGMAVQSVLYALSAPVLYDEDQKTLVKEGTEEEKKVENKGKKPETEPSRAGVRQGDVVRDCAVIELPAVLYNREIARGTYDRVEAEVEAGVRAFEEAEKKAAEAPPKRDTKIRFAETSSSVESAAKTT</sequence>
<dbReference type="EMBL" id="BTCM01000008">
    <property type="protein sequence ID" value="GMK59618.1"/>
    <property type="molecule type" value="Genomic_DNA"/>
</dbReference>
<reference evidence="2" key="1">
    <citation type="journal article" date="2023" name="BMC Genomics">
        <title>Chromosome-level genome assemblies of Cutaneotrichosporon spp. (Trichosporonales, Basidiomycota) reveal imbalanced evolution between nucleotide sequences and chromosome synteny.</title>
        <authorList>
            <person name="Kobayashi Y."/>
            <person name="Kayamori A."/>
            <person name="Aoki K."/>
            <person name="Shiwa Y."/>
            <person name="Matsutani M."/>
            <person name="Fujita N."/>
            <person name="Sugita T."/>
            <person name="Iwasaki W."/>
            <person name="Tanaka N."/>
            <person name="Takashima M."/>
        </authorList>
    </citation>
    <scope>NUCLEOTIDE SEQUENCE</scope>
    <source>
        <strain evidence="2">HIS016</strain>
    </source>
</reference>
<feature type="region of interest" description="Disordered" evidence="1">
    <location>
        <begin position="373"/>
        <end position="397"/>
    </location>
</feature>
<feature type="compositionally biased region" description="Basic and acidic residues" evidence="1">
    <location>
        <begin position="442"/>
        <end position="459"/>
    </location>
</feature>
<feature type="region of interest" description="Disordered" evidence="1">
    <location>
        <begin position="442"/>
        <end position="473"/>
    </location>
</feature>
<evidence type="ECO:0000256" key="1">
    <source>
        <dbReference type="SAM" id="MobiDB-lite"/>
    </source>
</evidence>
<gene>
    <name evidence="2" type="ORF">CspeluHIS016_0802240</name>
</gene>
<evidence type="ECO:0000313" key="2">
    <source>
        <dbReference type="EMBL" id="GMK59618.1"/>
    </source>
</evidence>
<dbReference type="Proteomes" id="UP001222932">
    <property type="component" value="Unassembled WGS sequence"/>
</dbReference>
<organism evidence="2 3">
    <name type="scientific">Cutaneotrichosporon spelunceum</name>
    <dbReference type="NCBI Taxonomy" id="1672016"/>
    <lineage>
        <taxon>Eukaryota</taxon>
        <taxon>Fungi</taxon>
        <taxon>Dikarya</taxon>
        <taxon>Basidiomycota</taxon>
        <taxon>Agaricomycotina</taxon>
        <taxon>Tremellomycetes</taxon>
        <taxon>Trichosporonales</taxon>
        <taxon>Trichosporonaceae</taxon>
        <taxon>Cutaneotrichosporon</taxon>
    </lineage>
</organism>
<proteinExistence type="predicted"/>
<reference evidence="2" key="2">
    <citation type="submission" date="2023-06" db="EMBL/GenBank/DDBJ databases">
        <authorList>
            <person name="Kobayashi Y."/>
            <person name="Kayamori A."/>
            <person name="Aoki K."/>
            <person name="Shiwa Y."/>
            <person name="Fujita N."/>
            <person name="Sugita T."/>
            <person name="Iwasaki W."/>
            <person name="Tanaka N."/>
            <person name="Takashima M."/>
        </authorList>
    </citation>
    <scope>NUCLEOTIDE SEQUENCE</scope>
    <source>
        <strain evidence="2">HIS016</strain>
    </source>
</reference>
<feature type="compositionally biased region" description="Basic and acidic residues" evidence="1">
    <location>
        <begin position="164"/>
        <end position="179"/>
    </location>
</feature>
<evidence type="ECO:0000313" key="3">
    <source>
        <dbReference type="Proteomes" id="UP001222932"/>
    </source>
</evidence>
<feature type="compositionally biased region" description="Polar residues" evidence="1">
    <location>
        <begin position="461"/>
        <end position="473"/>
    </location>
</feature>
<accession>A0AAD3YEY7</accession>
<comment type="caution">
    <text evidence="2">The sequence shown here is derived from an EMBL/GenBank/DDBJ whole genome shotgun (WGS) entry which is preliminary data.</text>
</comment>
<dbReference type="AlphaFoldDB" id="A0AAD3YEY7"/>
<feature type="compositionally biased region" description="Basic and acidic residues" evidence="1">
    <location>
        <begin position="373"/>
        <end position="392"/>
    </location>
</feature>
<protein>
    <submittedName>
        <fullName evidence="2">Uncharacterized protein</fullName>
    </submittedName>
</protein>